<gene>
    <name evidence="11" type="ORF">CLUMA_CG008507</name>
</gene>
<dbReference type="AlphaFoldDB" id="A0A1J1I402"/>
<dbReference type="Pfam" id="PF16099">
    <property type="entry name" value="RMI1_C"/>
    <property type="match status" value="1"/>
</dbReference>
<evidence type="ECO:0000259" key="10">
    <source>
        <dbReference type="Pfam" id="PF21000"/>
    </source>
</evidence>
<dbReference type="PANTHER" id="PTHR14790:SF15">
    <property type="entry name" value="RECQ-MEDIATED GENOME INSTABILITY PROTEIN 1"/>
    <property type="match status" value="1"/>
</dbReference>
<dbReference type="Pfam" id="PF21000">
    <property type="entry name" value="RMI1_N_N"/>
    <property type="match status" value="1"/>
</dbReference>
<comment type="function">
    <text evidence="6">Essential component of the RMI complex, a complex that plays an important role in the processing of homologous recombination intermediates to limit DNA crossover formation in cells. Promotes TOP3A binding to double Holliday junctions (DHJ) and hence stimulates TOP3A-mediated dissolution. Required for BLM phosphorylation during mitosis. Within the BLM complex, required for BLM and TOP3A stability.</text>
</comment>
<feature type="domain" description="RMI1 N-terminal" evidence="10">
    <location>
        <begin position="16"/>
        <end position="60"/>
    </location>
</feature>
<dbReference type="GO" id="GO:0000724">
    <property type="term" value="P:double-strand break repair via homologous recombination"/>
    <property type="evidence" value="ECO:0007669"/>
    <property type="project" value="TreeGrafter"/>
</dbReference>
<dbReference type="Pfam" id="PF08585">
    <property type="entry name" value="RMI1_N_C"/>
    <property type="match status" value="1"/>
</dbReference>
<evidence type="ECO:0000259" key="9">
    <source>
        <dbReference type="Pfam" id="PF16099"/>
    </source>
</evidence>
<dbReference type="Proteomes" id="UP000183832">
    <property type="component" value="Unassembled WGS sequence"/>
</dbReference>
<evidence type="ECO:0000256" key="6">
    <source>
        <dbReference type="ARBA" id="ARBA00024977"/>
    </source>
</evidence>
<evidence type="ECO:0000256" key="2">
    <source>
        <dbReference type="ARBA" id="ARBA00006395"/>
    </source>
</evidence>
<dbReference type="InterPro" id="IPR049363">
    <property type="entry name" value="RMI1_N"/>
</dbReference>
<feature type="domain" description="RecQ mediated genome instability protein 1 OB-fold" evidence="8">
    <location>
        <begin position="77"/>
        <end position="200"/>
    </location>
</feature>
<dbReference type="GO" id="GO:0000166">
    <property type="term" value="F:nucleotide binding"/>
    <property type="evidence" value="ECO:0007669"/>
    <property type="project" value="InterPro"/>
</dbReference>
<dbReference type="GO" id="GO:0031422">
    <property type="term" value="C:RecQ family helicase-topoisomerase III complex"/>
    <property type="evidence" value="ECO:0007669"/>
    <property type="project" value="TreeGrafter"/>
</dbReference>
<evidence type="ECO:0000256" key="7">
    <source>
        <dbReference type="SAM" id="MobiDB-lite"/>
    </source>
</evidence>
<comment type="similarity">
    <text evidence="2">Belongs to the RMI1 family.</text>
</comment>
<evidence type="ECO:0000313" key="12">
    <source>
        <dbReference type="Proteomes" id="UP000183832"/>
    </source>
</evidence>
<feature type="region of interest" description="Disordered" evidence="7">
    <location>
        <begin position="281"/>
        <end position="300"/>
    </location>
</feature>
<keyword evidence="5" id="KW-0539">Nucleus</keyword>
<dbReference type="Gene3D" id="2.40.50.770">
    <property type="entry name" value="RecQ-mediated genome instability protein Rmi1, C-terminal domain"/>
    <property type="match status" value="1"/>
</dbReference>
<dbReference type="InterPro" id="IPR013894">
    <property type="entry name" value="RMI1_OB"/>
</dbReference>
<sequence>MNEDLQFRVDYVKSKLLSTHVVKVKNDWIVECVKFFISQSRNIDNSQLYLQAYEQFLLADVKEASNPVIPMTVLRNKQPFTLNGTFLLQMQFLIDIAESPYEQHRRLHNIKLDDVEEIKESKTFAAKKKRVFKLELTDGHNTISAMEYTTIPVLNSKLSPGIKLQVIGPLQVVNHILLLESKNLKILGGDVDDLLISNAYENVLLKALNKPLTETPLTDYKVEPTTIETQRQYRDANQQHATVINQNNPNKQIAVDDLNGINFDDEDDFDEEMLLQIEEVEQRNRSSQESNNSNKQQKIDDEIGEDILEAMEVDDLMIRQRLQNNEIIEINDNEHLPRINQNDLLIPNIDIPEDNESQHVDFISRPSNSNWRNSIENSDDQVPKKIARVEPTRCSTFSDNDYKFKTTDGFNIVTIDQYISMKTTEKAKKAYVIKARVHEFGIRKKLRIDKKKWHLECDLTDSYSEKILTAKFSNNILEFLSGATGQEMQAMYLEAKARPQLREDINRIIERLRIKIIELHNFLKIDLNCTQTTSSKFEVIEILDDNNFNSQILSKKLKEENLKEVN</sequence>
<feature type="compositionally biased region" description="Low complexity" evidence="7">
    <location>
        <begin position="287"/>
        <end position="296"/>
    </location>
</feature>
<proteinExistence type="inferred from homology"/>
<keyword evidence="4" id="KW-0235">DNA replication</keyword>
<feature type="domain" description="RecQ-mediated genome instability protein 1 C-terminal OB-fold" evidence="9">
    <location>
        <begin position="422"/>
        <end position="534"/>
    </location>
</feature>
<evidence type="ECO:0000259" key="8">
    <source>
        <dbReference type="Pfam" id="PF08585"/>
    </source>
</evidence>
<evidence type="ECO:0000256" key="5">
    <source>
        <dbReference type="ARBA" id="ARBA00023242"/>
    </source>
</evidence>
<evidence type="ECO:0000256" key="4">
    <source>
        <dbReference type="ARBA" id="ARBA00022705"/>
    </source>
</evidence>
<evidence type="ECO:0000256" key="3">
    <source>
        <dbReference type="ARBA" id="ARBA00018987"/>
    </source>
</evidence>
<dbReference type="STRING" id="568069.A0A1J1I402"/>
<evidence type="ECO:0000256" key="1">
    <source>
        <dbReference type="ARBA" id="ARBA00004123"/>
    </source>
</evidence>
<dbReference type="SMART" id="SM01161">
    <property type="entry name" value="DUF1767"/>
    <property type="match status" value="1"/>
</dbReference>
<dbReference type="GO" id="GO:0006260">
    <property type="term" value="P:DNA replication"/>
    <property type="evidence" value="ECO:0007669"/>
    <property type="project" value="UniProtKB-KW"/>
</dbReference>
<dbReference type="PANTHER" id="PTHR14790">
    <property type="entry name" value="RECQ-MEDIATED GENOME INSTABILITY PROTEIN 1 RMI1"/>
    <property type="match status" value="1"/>
</dbReference>
<dbReference type="GO" id="GO:0000712">
    <property type="term" value="P:resolution of meiotic recombination intermediates"/>
    <property type="evidence" value="ECO:0007669"/>
    <property type="project" value="TreeGrafter"/>
</dbReference>
<evidence type="ECO:0000313" key="11">
    <source>
        <dbReference type="EMBL" id="CRK95021.1"/>
    </source>
</evidence>
<dbReference type="Gene3D" id="1.10.8.1020">
    <property type="entry name" value="RecQ-mediated genome instability protein 1, N-terminal domain"/>
    <property type="match status" value="1"/>
</dbReference>
<dbReference type="OrthoDB" id="341511at2759"/>
<dbReference type="GO" id="GO:0016604">
    <property type="term" value="C:nuclear body"/>
    <property type="evidence" value="ECO:0007669"/>
    <property type="project" value="TreeGrafter"/>
</dbReference>
<keyword evidence="12" id="KW-1185">Reference proteome</keyword>
<dbReference type="EMBL" id="CVRI01000040">
    <property type="protein sequence ID" value="CRK95021.1"/>
    <property type="molecule type" value="Genomic_DNA"/>
</dbReference>
<reference evidence="11 12" key="1">
    <citation type="submission" date="2015-04" db="EMBL/GenBank/DDBJ databases">
        <authorList>
            <person name="Syromyatnikov M.Y."/>
            <person name="Popov V.N."/>
        </authorList>
    </citation>
    <scope>NUCLEOTIDE SEQUENCE [LARGE SCALE GENOMIC DNA]</scope>
</reference>
<dbReference type="InterPro" id="IPR042470">
    <property type="entry name" value="RMI1_N_C_sf"/>
</dbReference>
<dbReference type="InterPro" id="IPR032199">
    <property type="entry name" value="RMI1_C"/>
</dbReference>
<accession>A0A1J1I402</accession>
<organism evidence="11 12">
    <name type="scientific">Clunio marinus</name>
    <dbReference type="NCBI Taxonomy" id="568069"/>
    <lineage>
        <taxon>Eukaryota</taxon>
        <taxon>Metazoa</taxon>
        <taxon>Ecdysozoa</taxon>
        <taxon>Arthropoda</taxon>
        <taxon>Hexapoda</taxon>
        <taxon>Insecta</taxon>
        <taxon>Pterygota</taxon>
        <taxon>Neoptera</taxon>
        <taxon>Endopterygota</taxon>
        <taxon>Diptera</taxon>
        <taxon>Nematocera</taxon>
        <taxon>Chironomoidea</taxon>
        <taxon>Chironomidae</taxon>
        <taxon>Clunio</taxon>
    </lineage>
</organism>
<protein>
    <recommendedName>
        <fullName evidence="3">RecQ-mediated genome instability protein 1</fullName>
    </recommendedName>
</protein>
<comment type="subcellular location">
    <subcellularLocation>
        <location evidence="1">Nucleus</location>
    </subcellularLocation>
</comment>
<dbReference type="InterPro" id="IPR044881">
    <property type="entry name" value="RMI1_N_N_sf"/>
</dbReference>
<name>A0A1J1I402_9DIPT</name>